<dbReference type="AlphaFoldDB" id="A0A1J5RJ05"/>
<dbReference type="EMBL" id="MLJW01000160">
    <property type="protein sequence ID" value="OIQ95745.1"/>
    <property type="molecule type" value="Genomic_DNA"/>
</dbReference>
<gene>
    <name evidence="1" type="ORF">GALL_222040</name>
</gene>
<accession>A0A1J5RJ05</accession>
<reference evidence="1" key="1">
    <citation type="submission" date="2016-10" db="EMBL/GenBank/DDBJ databases">
        <title>Sequence of Gallionella enrichment culture.</title>
        <authorList>
            <person name="Poehlein A."/>
            <person name="Muehling M."/>
            <person name="Daniel R."/>
        </authorList>
    </citation>
    <scope>NUCLEOTIDE SEQUENCE</scope>
</reference>
<comment type="caution">
    <text evidence="1">The sequence shown here is derived from an EMBL/GenBank/DDBJ whole genome shotgun (WGS) entry which is preliminary data.</text>
</comment>
<sequence length="32" mass="3417">MNTSRMMDAMKGMIMMASTMPAESMPIPIGGP</sequence>
<evidence type="ECO:0000313" key="1">
    <source>
        <dbReference type="EMBL" id="OIQ95745.1"/>
    </source>
</evidence>
<name>A0A1J5RJ05_9ZZZZ</name>
<protein>
    <submittedName>
        <fullName evidence="1">Uncharacterized protein</fullName>
    </submittedName>
</protein>
<proteinExistence type="predicted"/>
<organism evidence="1">
    <name type="scientific">mine drainage metagenome</name>
    <dbReference type="NCBI Taxonomy" id="410659"/>
    <lineage>
        <taxon>unclassified sequences</taxon>
        <taxon>metagenomes</taxon>
        <taxon>ecological metagenomes</taxon>
    </lineage>
</organism>